<evidence type="ECO:0000256" key="4">
    <source>
        <dbReference type="ARBA" id="ARBA00023033"/>
    </source>
</evidence>
<organism evidence="6">
    <name type="scientific">freshwater metagenome</name>
    <dbReference type="NCBI Taxonomy" id="449393"/>
    <lineage>
        <taxon>unclassified sequences</taxon>
        <taxon>metagenomes</taxon>
        <taxon>ecological metagenomes</taxon>
    </lineage>
</organism>
<proteinExistence type="predicted"/>
<dbReference type="Gene3D" id="3.20.20.30">
    <property type="entry name" value="Luciferase-like domain"/>
    <property type="match status" value="1"/>
</dbReference>
<dbReference type="InterPro" id="IPR036661">
    <property type="entry name" value="Luciferase-like_sf"/>
</dbReference>
<dbReference type="EMBL" id="CAFBMC010000095">
    <property type="protein sequence ID" value="CAB4908300.1"/>
    <property type="molecule type" value="Genomic_DNA"/>
</dbReference>
<dbReference type="InterPro" id="IPR050172">
    <property type="entry name" value="SsuD_RutA_monooxygenase"/>
</dbReference>
<evidence type="ECO:0000259" key="5">
    <source>
        <dbReference type="Pfam" id="PF00296"/>
    </source>
</evidence>
<accession>A0A6J7GVK9</accession>
<keyword evidence="3" id="KW-0560">Oxidoreductase</keyword>
<dbReference type="GO" id="GO:0046306">
    <property type="term" value="P:alkanesulfonate catabolic process"/>
    <property type="evidence" value="ECO:0007669"/>
    <property type="project" value="TreeGrafter"/>
</dbReference>
<dbReference type="SUPFAM" id="SSF51679">
    <property type="entry name" value="Bacterial luciferase-like"/>
    <property type="match status" value="1"/>
</dbReference>
<keyword evidence="1" id="KW-0285">Flavoprotein</keyword>
<protein>
    <submittedName>
        <fullName evidence="6">Unannotated protein</fullName>
    </submittedName>
</protein>
<reference evidence="6" key="1">
    <citation type="submission" date="2020-05" db="EMBL/GenBank/DDBJ databases">
        <authorList>
            <person name="Chiriac C."/>
            <person name="Salcher M."/>
            <person name="Ghai R."/>
            <person name="Kavagutti S V."/>
        </authorList>
    </citation>
    <scope>NUCLEOTIDE SEQUENCE</scope>
</reference>
<keyword evidence="4" id="KW-0503">Monooxygenase</keyword>
<dbReference type="Pfam" id="PF00296">
    <property type="entry name" value="Bac_luciferase"/>
    <property type="match status" value="1"/>
</dbReference>
<sequence>MTDAYNSPRPIRGSIPVLVGGGGEKRTLDIVARHADACNVFGDAQTVHHKFAVLREHCERVGRDYDEITRTAFVSPGKDLAKFEPLLQELAEAGAQGVVVLGMLEADALQEVGAALLRVFP</sequence>
<evidence type="ECO:0000256" key="3">
    <source>
        <dbReference type="ARBA" id="ARBA00023002"/>
    </source>
</evidence>
<dbReference type="PANTHER" id="PTHR42847">
    <property type="entry name" value="ALKANESULFONATE MONOOXYGENASE"/>
    <property type="match status" value="1"/>
</dbReference>
<dbReference type="InterPro" id="IPR011251">
    <property type="entry name" value="Luciferase-like_dom"/>
</dbReference>
<gene>
    <name evidence="6" type="ORF">UFOPK3495_01408</name>
</gene>
<evidence type="ECO:0000256" key="1">
    <source>
        <dbReference type="ARBA" id="ARBA00022630"/>
    </source>
</evidence>
<dbReference type="GO" id="GO:0008726">
    <property type="term" value="F:alkanesulfonate monooxygenase activity"/>
    <property type="evidence" value="ECO:0007669"/>
    <property type="project" value="TreeGrafter"/>
</dbReference>
<keyword evidence="2" id="KW-0288">FMN</keyword>
<feature type="domain" description="Luciferase-like" evidence="5">
    <location>
        <begin position="3"/>
        <end position="74"/>
    </location>
</feature>
<evidence type="ECO:0000313" key="6">
    <source>
        <dbReference type="EMBL" id="CAB4908300.1"/>
    </source>
</evidence>
<dbReference type="PANTHER" id="PTHR42847:SF4">
    <property type="entry name" value="ALKANESULFONATE MONOOXYGENASE-RELATED"/>
    <property type="match status" value="1"/>
</dbReference>
<evidence type="ECO:0000256" key="2">
    <source>
        <dbReference type="ARBA" id="ARBA00022643"/>
    </source>
</evidence>
<dbReference type="AlphaFoldDB" id="A0A6J7GVK9"/>
<name>A0A6J7GVK9_9ZZZZ</name>